<dbReference type="STRING" id="39490.ERS852448_01639"/>
<evidence type="ECO:0000313" key="3">
    <source>
        <dbReference type="EMBL" id="CUN04890.1"/>
    </source>
</evidence>
<keyword evidence="2" id="KW-0732">Signal</keyword>
<feature type="signal peptide" evidence="2">
    <location>
        <begin position="1"/>
        <end position="27"/>
    </location>
</feature>
<accession>A0A173TR99</accession>
<proteinExistence type="predicted"/>
<evidence type="ECO:0000256" key="1">
    <source>
        <dbReference type="SAM" id="MobiDB-lite"/>
    </source>
</evidence>
<gene>
    <name evidence="3" type="ORF">ERS852448_01639</name>
</gene>
<dbReference type="AlphaFoldDB" id="A0A173TR99"/>
<dbReference type="InterPro" id="IPR048713">
    <property type="entry name" value="Choline_bind_rpt"/>
</dbReference>
<dbReference type="RefSeq" id="WP_055290270.1">
    <property type="nucleotide sequence ID" value="NZ_CP173382.1"/>
</dbReference>
<evidence type="ECO:0008006" key="5">
    <source>
        <dbReference type="Google" id="ProtNLM"/>
    </source>
</evidence>
<dbReference type="EMBL" id="CYYA01000009">
    <property type="protein sequence ID" value="CUN04890.1"/>
    <property type="molecule type" value="Genomic_DNA"/>
</dbReference>
<feature type="chain" id="PRO_5008012523" description="Toxin A" evidence="2">
    <location>
        <begin position="28"/>
        <end position="690"/>
    </location>
</feature>
<organism evidence="3 4">
    <name type="scientific">Eubacterium ramulus</name>
    <dbReference type="NCBI Taxonomy" id="39490"/>
    <lineage>
        <taxon>Bacteria</taxon>
        <taxon>Bacillati</taxon>
        <taxon>Bacillota</taxon>
        <taxon>Clostridia</taxon>
        <taxon>Eubacteriales</taxon>
        <taxon>Eubacteriaceae</taxon>
        <taxon>Eubacterium</taxon>
    </lineage>
</organism>
<name>A0A173TR99_EUBRA</name>
<dbReference type="Pfam" id="PF21540">
    <property type="entry name" value="Choline_bind_4"/>
    <property type="match status" value="10"/>
</dbReference>
<feature type="compositionally biased region" description="Acidic residues" evidence="1">
    <location>
        <begin position="47"/>
        <end position="56"/>
    </location>
</feature>
<evidence type="ECO:0000313" key="4">
    <source>
        <dbReference type="Proteomes" id="UP000095492"/>
    </source>
</evidence>
<feature type="region of interest" description="Disordered" evidence="1">
    <location>
        <begin position="37"/>
        <end position="74"/>
    </location>
</feature>
<sequence>MKKRLAKVLALGLTAAMVAGAPLSAMASEVNAADQAGETSVVAESADSADETDVDDGIASQDQNDASQNPVVNGVDPMSLDGVIQLDDGNWYYFNHGKWQYVNGLYPNSAGWWYVEDGQVDFSHEGMESYGGSEWYVKNGQIQFDYNGPLAMTITDEGSDETHQTLYYISNGRVDTGFTGLAQATLNGEDGWFYFQNGMWDQYPDTSLAEYGGSWWYIAEGGKIDFNYNGTAYFNDVEWYVEGGRVDFSFTGRAEGDQSVADGMEVPFQTYFVNGMQQMDLTGVYYTEVKGNYGWYGFYKGQLASRDWYYGPTIGYVLSNASGWWYINPETGLVDFNYTGLAENDYGIWYMNNGQIDFGYTGFVKQRPYKLDFGYDYYDLYAVTGGKVDCNYDGILWTTIDGVPGWYGFVDGCLTSDQALMKKDDGTWWYVGENGMVDFTYTGRAQTAYGEYYIRNGQIDFGFNGTLQEMSGTYKCYQNGKMLEWDFNGLVETTVDDEYGWYYVKNGYIMHDHNNDKNENPWYELVSNDAGWWAVSNGKVDFSYTGFVYDNVNETNGAWYVRNGQIDFGANGFIKDPASDIYYYYVVNGYVNHELYTVAQGTINGETAWWCVEGGGCVPNAFTGTAEYGGKVWYYDNSKIDFSKSGTYEHSQGLMRNDSTYVSIHYMYEVVNGQVITMTVHVAEGDQLQQ</sequence>
<dbReference type="Proteomes" id="UP000095492">
    <property type="component" value="Unassembled WGS sequence"/>
</dbReference>
<dbReference type="OrthoDB" id="6053567at2"/>
<dbReference type="GeneID" id="97391602"/>
<evidence type="ECO:0000256" key="2">
    <source>
        <dbReference type="SAM" id="SignalP"/>
    </source>
</evidence>
<protein>
    <recommendedName>
        <fullName evidence="5">Toxin A</fullName>
    </recommendedName>
</protein>
<reference evidence="3 4" key="1">
    <citation type="submission" date="2015-09" db="EMBL/GenBank/DDBJ databases">
        <authorList>
            <consortium name="Pathogen Informatics"/>
        </authorList>
    </citation>
    <scope>NUCLEOTIDE SEQUENCE [LARGE SCALE GENOMIC DNA]</scope>
    <source>
        <strain evidence="3 4">2789STDY5608891</strain>
    </source>
</reference>
<feature type="compositionally biased region" description="Polar residues" evidence="1">
    <location>
        <begin position="60"/>
        <end position="71"/>
    </location>
</feature>